<dbReference type="AlphaFoldDB" id="Q3SM12"/>
<dbReference type="NCBIfam" id="TIGR03006">
    <property type="entry name" value="pepcterm_polyde"/>
    <property type="match status" value="1"/>
</dbReference>
<proteinExistence type="predicted"/>
<sequence length="277" mass="32121">MKNALSVDVEDYFQVSAFAPHIPREQWNTLPCRVERNVDLILDLFDESRSKATFFTLGWIAERYPQVVRRIVDNGHELASHGYGHERASDLTPAAFREDITRAKRILEDLGGVAVRGYRAPSFSIDHRNWWAVAELEEAGYVYSSSIYPVRHDHYGMPDAPRFPHRPNGERGILEVPPTTLPLFGRNLPAAGGGWFRLLPYEMSRWMLKRVNARDGAPCMFYFHPWEVDPEQPRPSGVSMKARFRHYVNLQRTAGRLRRLLNDFEWDRVDRVFLGEP</sequence>
<dbReference type="Pfam" id="PF01522">
    <property type="entry name" value="Polysacc_deac_1"/>
    <property type="match status" value="1"/>
</dbReference>
<dbReference type="KEGG" id="tbd:Tbd_0287"/>
<evidence type="ECO:0000259" key="1">
    <source>
        <dbReference type="PROSITE" id="PS51677"/>
    </source>
</evidence>
<dbReference type="RefSeq" id="WP_011310800.1">
    <property type="nucleotide sequence ID" value="NC_007404.1"/>
</dbReference>
<dbReference type="GO" id="GO:0005975">
    <property type="term" value="P:carbohydrate metabolic process"/>
    <property type="evidence" value="ECO:0007669"/>
    <property type="project" value="InterPro"/>
</dbReference>
<dbReference type="CDD" id="cd10941">
    <property type="entry name" value="CE4_PuuE_HpPgdA_like_2"/>
    <property type="match status" value="1"/>
</dbReference>
<dbReference type="Proteomes" id="UP000008291">
    <property type="component" value="Chromosome"/>
</dbReference>
<dbReference type="SUPFAM" id="SSF88713">
    <property type="entry name" value="Glycoside hydrolase/deacetylase"/>
    <property type="match status" value="1"/>
</dbReference>
<evidence type="ECO:0000313" key="3">
    <source>
        <dbReference type="Proteomes" id="UP000008291"/>
    </source>
</evidence>
<dbReference type="STRING" id="292415.Tbd_0287"/>
<feature type="domain" description="NodB homology" evidence="1">
    <location>
        <begin position="24"/>
        <end position="277"/>
    </location>
</feature>
<dbReference type="PROSITE" id="PS51677">
    <property type="entry name" value="NODB"/>
    <property type="match status" value="1"/>
</dbReference>
<dbReference type="InterPro" id="IPR022560">
    <property type="entry name" value="DUF3473"/>
</dbReference>
<name>Q3SM12_THIDA</name>
<dbReference type="Pfam" id="PF11959">
    <property type="entry name" value="DUF3473"/>
    <property type="match status" value="1"/>
</dbReference>
<organism evidence="2 3">
    <name type="scientific">Thiobacillus denitrificans (strain ATCC 25259 / T1)</name>
    <dbReference type="NCBI Taxonomy" id="292415"/>
    <lineage>
        <taxon>Bacteria</taxon>
        <taxon>Pseudomonadati</taxon>
        <taxon>Pseudomonadota</taxon>
        <taxon>Betaproteobacteria</taxon>
        <taxon>Nitrosomonadales</taxon>
        <taxon>Thiobacillaceae</taxon>
        <taxon>Thiobacillus</taxon>
    </lineage>
</organism>
<accession>Q3SM12</accession>
<protein>
    <submittedName>
        <fullName evidence="2">Polysaccharide deacetylase</fullName>
    </submittedName>
</protein>
<dbReference type="InterPro" id="IPR014344">
    <property type="entry name" value="XrtA_polysacc_deacetyl"/>
</dbReference>
<dbReference type="PANTHER" id="PTHR47561:SF1">
    <property type="entry name" value="POLYSACCHARIDE DEACETYLASE FAMILY PROTEIN (AFU_ORTHOLOGUE AFUA_6G05030)"/>
    <property type="match status" value="1"/>
</dbReference>
<dbReference type="GO" id="GO:0016810">
    <property type="term" value="F:hydrolase activity, acting on carbon-nitrogen (but not peptide) bonds"/>
    <property type="evidence" value="ECO:0007669"/>
    <property type="project" value="InterPro"/>
</dbReference>
<dbReference type="InterPro" id="IPR045235">
    <property type="entry name" value="PuuE_HpPgdA-like"/>
</dbReference>
<gene>
    <name evidence="2" type="ordered locus">Tbd_0287</name>
</gene>
<reference evidence="2 3" key="1">
    <citation type="journal article" date="2006" name="J. Bacteriol.">
        <title>The genome sequence of the obligately chemolithoautotrophic, facultatively anaerobic bacterium Thiobacillus denitrificans.</title>
        <authorList>
            <person name="Beller H.R."/>
            <person name="Chain P.S."/>
            <person name="Letain T.E."/>
            <person name="Chakicherla A."/>
            <person name="Larimer F.W."/>
            <person name="Richardson P.M."/>
            <person name="Coleman M.A."/>
            <person name="Wood A.P."/>
            <person name="Kelly D.P."/>
        </authorList>
    </citation>
    <scope>NUCLEOTIDE SEQUENCE [LARGE SCALE GENOMIC DNA]</scope>
    <source>
        <strain evidence="2 3">ATCC 25259</strain>
    </source>
</reference>
<dbReference type="Gene3D" id="3.20.20.370">
    <property type="entry name" value="Glycoside hydrolase/deacetylase"/>
    <property type="match status" value="1"/>
</dbReference>
<dbReference type="OrthoDB" id="9784220at2"/>
<dbReference type="eggNOG" id="COG0726">
    <property type="taxonomic scope" value="Bacteria"/>
</dbReference>
<dbReference type="InterPro" id="IPR002509">
    <property type="entry name" value="NODB_dom"/>
</dbReference>
<dbReference type="PANTHER" id="PTHR47561">
    <property type="entry name" value="POLYSACCHARIDE DEACETYLASE FAMILY PROTEIN (AFU_ORTHOLOGUE AFUA_6G05030)"/>
    <property type="match status" value="1"/>
</dbReference>
<keyword evidence="3" id="KW-1185">Reference proteome</keyword>
<evidence type="ECO:0000313" key="2">
    <source>
        <dbReference type="EMBL" id="AAZ96240.1"/>
    </source>
</evidence>
<dbReference type="HOGENOM" id="CLU_066872_0_0_4"/>
<dbReference type="EMBL" id="CP000116">
    <property type="protein sequence ID" value="AAZ96240.1"/>
    <property type="molecule type" value="Genomic_DNA"/>
</dbReference>
<dbReference type="InterPro" id="IPR011330">
    <property type="entry name" value="Glyco_hydro/deAcase_b/a-brl"/>
</dbReference>